<dbReference type="InterPro" id="IPR003953">
    <property type="entry name" value="FAD-dep_OxRdtase_2_FAD-bd"/>
</dbReference>
<evidence type="ECO:0000256" key="16">
    <source>
        <dbReference type="RuleBase" id="RU362050"/>
    </source>
</evidence>
<keyword evidence="21" id="KW-1185">Reference proteome</keyword>
<evidence type="ECO:0000256" key="17">
    <source>
        <dbReference type="SAM" id="MobiDB-lite"/>
    </source>
</evidence>
<proteinExistence type="inferred from homology"/>
<dbReference type="InterPro" id="IPR005884">
    <property type="entry name" value="Fum_red_fp"/>
</dbReference>
<dbReference type="PIRSF" id="PIRSF000171">
    <property type="entry name" value="SDHA_APRA_LASPO"/>
    <property type="match status" value="1"/>
</dbReference>
<feature type="compositionally biased region" description="Basic and acidic residues" evidence="17">
    <location>
        <begin position="586"/>
        <end position="599"/>
    </location>
</feature>
<dbReference type="PROSITE" id="PS00504">
    <property type="entry name" value="FRD_SDH_FAD_BINDING"/>
    <property type="match status" value="1"/>
</dbReference>
<dbReference type="InterPro" id="IPR003952">
    <property type="entry name" value="FRD_SDH_FAD_BS"/>
</dbReference>
<feature type="domain" description="Fumarate reductase/succinate dehydrogenase flavoprotein-like C-terminal" evidence="19">
    <location>
        <begin position="454"/>
        <end position="582"/>
    </location>
</feature>
<keyword evidence="11 16" id="KW-0249">Electron transport</keyword>
<dbReference type="EC" id="1.3.5.1" evidence="4 16"/>
<keyword evidence="12 16" id="KW-0560">Oxidoreductase</keyword>
<evidence type="ECO:0000256" key="8">
    <source>
        <dbReference type="ARBA" id="ARBA00022630"/>
    </source>
</evidence>
<evidence type="ECO:0000256" key="10">
    <source>
        <dbReference type="ARBA" id="ARBA00022827"/>
    </source>
</evidence>
<dbReference type="Gene3D" id="3.50.50.60">
    <property type="entry name" value="FAD/NAD(P)-binding domain"/>
    <property type="match status" value="1"/>
</dbReference>
<reference evidence="20 21" key="1">
    <citation type="submission" date="2020-11" db="EMBL/GenBank/DDBJ databases">
        <title>Taxonomic investigation of Rahnella spp.</title>
        <authorList>
            <person name="Lee S.D."/>
        </authorList>
    </citation>
    <scope>NUCLEOTIDE SEQUENCE [LARGE SCALE GENOMIC DNA]</scope>
    <source>
        <strain evidence="20 21">SAP-10</strain>
    </source>
</reference>
<dbReference type="Pfam" id="PF02910">
    <property type="entry name" value="Succ_DH_flav_C"/>
    <property type="match status" value="1"/>
</dbReference>
<dbReference type="SUPFAM" id="SSF51905">
    <property type="entry name" value="FAD/NAD(P)-binding domain"/>
    <property type="match status" value="1"/>
</dbReference>
<evidence type="ECO:0000256" key="12">
    <source>
        <dbReference type="ARBA" id="ARBA00023002"/>
    </source>
</evidence>
<dbReference type="InterPro" id="IPR027477">
    <property type="entry name" value="Succ_DH/fumarate_Rdtase_cat_sf"/>
</dbReference>
<evidence type="ECO:0000256" key="9">
    <source>
        <dbReference type="ARBA" id="ARBA00022741"/>
    </source>
</evidence>
<dbReference type="Gene3D" id="1.20.58.100">
    <property type="entry name" value="Fumarate reductase/succinate dehydrogenase flavoprotein-like, C-terminal domain"/>
    <property type="match status" value="1"/>
</dbReference>
<dbReference type="Gene3D" id="3.90.700.10">
    <property type="entry name" value="Succinate dehydrogenase/fumarate reductase flavoprotein, catalytic domain"/>
    <property type="match status" value="1"/>
</dbReference>
<gene>
    <name evidence="20" type="primary">frdA</name>
    <name evidence="20" type="ORF">IV431_20985</name>
</gene>
<dbReference type="InterPro" id="IPR037099">
    <property type="entry name" value="Fum_R/Succ_DH_flav-like_C_sf"/>
</dbReference>
<dbReference type="GO" id="GO:0016491">
    <property type="term" value="F:oxidoreductase activity"/>
    <property type="evidence" value="ECO:0007669"/>
    <property type="project" value="UniProtKB-KW"/>
</dbReference>
<keyword evidence="6 16" id="KW-0813">Transport</keyword>
<keyword evidence="10 16" id="KW-0274">FAD</keyword>
<protein>
    <recommendedName>
        <fullName evidence="5 16">Fumarate reductase flavoprotein subunit</fullName>
        <ecNumber evidence="4 16">1.3.5.1</ecNumber>
    </recommendedName>
</protein>
<dbReference type="RefSeq" id="WP_095923714.1">
    <property type="nucleotide sequence ID" value="NZ_CBCSED010000012.1"/>
</dbReference>
<dbReference type="EMBL" id="JADOBH010000006">
    <property type="protein sequence ID" value="MBF7958036.1"/>
    <property type="molecule type" value="Genomic_DNA"/>
</dbReference>
<dbReference type="NCBIfam" id="NF006686">
    <property type="entry name" value="PRK09231.1"/>
    <property type="match status" value="1"/>
</dbReference>
<feature type="domain" description="FAD-dependent oxidoreductase 2 FAD-binding" evidence="18">
    <location>
        <begin position="7"/>
        <end position="397"/>
    </location>
</feature>
<dbReference type="Proteomes" id="UP000600307">
    <property type="component" value="Unassembled WGS sequence"/>
</dbReference>
<evidence type="ECO:0000259" key="19">
    <source>
        <dbReference type="Pfam" id="PF02910"/>
    </source>
</evidence>
<evidence type="ECO:0000259" key="18">
    <source>
        <dbReference type="Pfam" id="PF00890"/>
    </source>
</evidence>
<name>A0ABS0DVX5_9GAMM</name>
<evidence type="ECO:0000313" key="20">
    <source>
        <dbReference type="EMBL" id="MBF7958036.1"/>
    </source>
</evidence>
<dbReference type="InterPro" id="IPR015939">
    <property type="entry name" value="Fum_Rdtase/Succ_DH_flav-like_C"/>
</dbReference>
<evidence type="ECO:0000256" key="3">
    <source>
        <dbReference type="ARBA" id="ARBA00008040"/>
    </source>
</evidence>
<feature type="region of interest" description="Disordered" evidence="17">
    <location>
        <begin position="576"/>
        <end position="599"/>
    </location>
</feature>
<dbReference type="PANTHER" id="PTHR11632:SF82">
    <property type="entry name" value="FUMARATE REDUCTASE FLAVOPROTEIN SUBUNIT"/>
    <property type="match status" value="1"/>
</dbReference>
<dbReference type="InterPro" id="IPR014006">
    <property type="entry name" value="Succ_Dhase_FrdA_Gneg"/>
</dbReference>
<evidence type="ECO:0000256" key="1">
    <source>
        <dbReference type="ARBA" id="ARBA00001974"/>
    </source>
</evidence>
<evidence type="ECO:0000256" key="7">
    <source>
        <dbReference type="ARBA" id="ARBA00022475"/>
    </source>
</evidence>
<evidence type="ECO:0000256" key="2">
    <source>
        <dbReference type="ARBA" id="ARBA00004515"/>
    </source>
</evidence>
<evidence type="ECO:0000256" key="15">
    <source>
        <dbReference type="ARBA" id="ARBA00049220"/>
    </source>
</evidence>
<comment type="subcellular location">
    <subcellularLocation>
        <location evidence="2">Cell inner membrane</location>
        <topology evidence="2">Peripheral membrane protein</topology>
        <orientation evidence="2">Cytoplasmic side</orientation>
    </subcellularLocation>
</comment>
<evidence type="ECO:0000256" key="6">
    <source>
        <dbReference type="ARBA" id="ARBA00022448"/>
    </source>
</evidence>
<dbReference type="SUPFAM" id="SSF56425">
    <property type="entry name" value="Succinate dehydrogenase/fumarate reductase flavoprotein, catalytic domain"/>
    <property type="match status" value="1"/>
</dbReference>
<dbReference type="NCBIfam" id="TIGR01812">
    <property type="entry name" value="sdhA_frdA_Gneg"/>
    <property type="match status" value="1"/>
</dbReference>
<dbReference type="InterPro" id="IPR036188">
    <property type="entry name" value="FAD/NAD-bd_sf"/>
</dbReference>
<keyword evidence="9" id="KW-0547">Nucleotide-binding</keyword>
<dbReference type="SUPFAM" id="SSF46977">
    <property type="entry name" value="Succinate dehydrogenase/fumarate reductase flavoprotein C-terminal domain"/>
    <property type="match status" value="1"/>
</dbReference>
<keyword evidence="13" id="KW-0472">Membrane</keyword>
<dbReference type="PRINTS" id="PR00411">
    <property type="entry name" value="PNDRDTASEI"/>
</dbReference>
<organism evidence="20 21">
    <name type="scientific">Rahnella victoriana</name>
    <dbReference type="NCBI Taxonomy" id="1510570"/>
    <lineage>
        <taxon>Bacteria</taxon>
        <taxon>Pseudomonadati</taxon>
        <taxon>Pseudomonadota</taxon>
        <taxon>Gammaproteobacteria</taxon>
        <taxon>Enterobacterales</taxon>
        <taxon>Yersiniaceae</taxon>
        <taxon>Rahnella</taxon>
    </lineage>
</organism>
<comment type="subunit">
    <text evidence="16">Part of an enzyme complex containing four subunits: a flavoprotein (FrdA), an iron-sulfur protein (FrdB), and two hydrophobic anchor proteins (FrdC and FrdD).</text>
</comment>
<evidence type="ECO:0000256" key="14">
    <source>
        <dbReference type="ARBA" id="ARBA00034412"/>
    </source>
</evidence>
<dbReference type="Gene3D" id="4.10.80.40">
    <property type="entry name" value="succinate dehydrogenase protein domain"/>
    <property type="match status" value="1"/>
</dbReference>
<evidence type="ECO:0000256" key="5">
    <source>
        <dbReference type="ARBA" id="ARBA00014044"/>
    </source>
</evidence>
<keyword evidence="8 16" id="KW-0285">Flavoprotein</keyword>
<evidence type="ECO:0000256" key="4">
    <source>
        <dbReference type="ARBA" id="ARBA00012792"/>
    </source>
</evidence>
<dbReference type="NCBIfam" id="TIGR01176">
    <property type="entry name" value="fum_red_Fp"/>
    <property type="match status" value="1"/>
</dbReference>
<evidence type="ECO:0000256" key="13">
    <source>
        <dbReference type="ARBA" id="ARBA00023136"/>
    </source>
</evidence>
<comment type="caution">
    <text evidence="20">The sequence shown here is derived from an EMBL/GenBank/DDBJ whole genome shotgun (WGS) entry which is preliminary data.</text>
</comment>
<evidence type="ECO:0000313" key="21">
    <source>
        <dbReference type="Proteomes" id="UP000600307"/>
    </source>
</evidence>
<evidence type="ECO:0000256" key="11">
    <source>
        <dbReference type="ARBA" id="ARBA00022982"/>
    </source>
</evidence>
<comment type="similarity">
    <text evidence="3 16">Belongs to the FAD-dependent oxidoreductase 2 family. FRD/SDH subfamily.</text>
</comment>
<dbReference type="Pfam" id="PF00890">
    <property type="entry name" value="FAD_binding_2"/>
    <property type="match status" value="1"/>
</dbReference>
<dbReference type="InterPro" id="IPR030664">
    <property type="entry name" value="SdhA/FrdA/AprA"/>
</dbReference>
<accession>A0ABS0DVX5</accession>
<comment type="cofactor">
    <cofactor evidence="1 16">
        <name>FAD</name>
        <dbReference type="ChEBI" id="CHEBI:57692"/>
    </cofactor>
</comment>
<comment type="catalytic activity">
    <reaction evidence="15 16">
        <text>a quinone + succinate = fumarate + a quinol</text>
        <dbReference type="Rhea" id="RHEA:40523"/>
        <dbReference type="ChEBI" id="CHEBI:24646"/>
        <dbReference type="ChEBI" id="CHEBI:29806"/>
        <dbReference type="ChEBI" id="CHEBI:30031"/>
        <dbReference type="ChEBI" id="CHEBI:132124"/>
        <dbReference type="EC" id="1.3.5.1"/>
    </reaction>
</comment>
<sequence>MQTFNADIAIIGAGGAGLRAAIAAAEANPNLNIALISKVYPMRSHTVAAEGGSAAVTQDHDSFDFHFQDTVSGGDWLCEQDVVEHFVHQCPTEMAQLELWGCPWSRKEDGSVNVRRFGGMKIERTWFAADKTGFHMLHTLFQTSLKYPQIKRFDEHFVLDILVDEGQVRGVVAINMMEGTRVQIRANAVVMATGGAGRVYRYNTNGGIVTGDGMGMAFRHGIPLRDMEFVQYHPTGLPGSGILMTEGCRGEGGILVNKDGYRYLQDYGMGPETPLGEPKNKYMELGPRDKVSQAFWHEWRAGRTIETPRGDVVYLDLRHLGEKKLRERLPFICELAKAYVGVDPITDPIPVRPTAHYTMGGIETDAQCETRIKGLFAVGECSSVGLHGANRLGSNSLAELVVFGRMAGEKAAERAAEAKDTGNSAALDAQVRDIENRLAALMAQEGDESWAAIRDEMGLAMEEGCGIYRTTELMQKTIDKLAELKERFKRVKIQDTSSVFNTDLLYTIELGHGLEVAECMAHSAINRRESRGAHQRLDEGCTERDDVNFLRHTLAFYQPDSAPRLEYGDVKITTLPPAKRVYGGESETHDKKDKEQSRG</sequence>
<keyword evidence="7" id="KW-1003">Cell membrane</keyword>
<dbReference type="PRINTS" id="PR00368">
    <property type="entry name" value="FADPNR"/>
</dbReference>
<dbReference type="PANTHER" id="PTHR11632">
    <property type="entry name" value="SUCCINATE DEHYDROGENASE 2 FLAVOPROTEIN SUBUNIT"/>
    <property type="match status" value="1"/>
</dbReference>
<comment type="catalytic activity">
    <reaction evidence="14">
        <text>a menaquinone + succinate = a menaquinol + fumarate</text>
        <dbReference type="Rhea" id="RHEA:27834"/>
        <dbReference type="Rhea" id="RHEA-COMP:9537"/>
        <dbReference type="Rhea" id="RHEA-COMP:9539"/>
        <dbReference type="ChEBI" id="CHEBI:16374"/>
        <dbReference type="ChEBI" id="CHEBI:18151"/>
        <dbReference type="ChEBI" id="CHEBI:29806"/>
        <dbReference type="ChEBI" id="CHEBI:30031"/>
        <dbReference type="EC" id="1.3.5.1"/>
    </reaction>
</comment>